<reference evidence="9 10" key="1">
    <citation type="journal article" date="2018" name="MBio">
        <title>Comparative Genomics Reveals the Core Gene Toolbox for the Fungus-Insect Symbiosis.</title>
        <authorList>
            <person name="Wang Y."/>
            <person name="Stata M."/>
            <person name="Wang W."/>
            <person name="Stajich J.E."/>
            <person name="White M.M."/>
            <person name="Moncalvo J.M."/>
        </authorList>
    </citation>
    <scope>NUCLEOTIDE SEQUENCE [LARGE SCALE GENOMIC DNA]</scope>
    <source>
        <strain evidence="9 10">AUS-77-4</strain>
    </source>
</reference>
<dbReference type="InterPro" id="IPR051987">
    <property type="entry name" value="Sigma-2_receptor-like"/>
</dbReference>
<proteinExistence type="inferred from homology"/>
<dbReference type="InterPro" id="IPR016964">
    <property type="entry name" value="Sigma2_recept"/>
</dbReference>
<evidence type="ECO:0000259" key="8">
    <source>
        <dbReference type="PROSITE" id="PS51751"/>
    </source>
</evidence>
<evidence type="ECO:0000256" key="2">
    <source>
        <dbReference type="ARBA" id="ARBA00009096"/>
    </source>
</evidence>
<keyword evidence="4 7" id="KW-0256">Endoplasmic reticulum</keyword>
<evidence type="ECO:0000256" key="5">
    <source>
        <dbReference type="ARBA" id="ARBA00022989"/>
    </source>
</evidence>
<organism evidence="9 10">
    <name type="scientific">Furculomyces boomerangus</name>
    <dbReference type="NCBI Taxonomy" id="61424"/>
    <lineage>
        <taxon>Eukaryota</taxon>
        <taxon>Fungi</taxon>
        <taxon>Fungi incertae sedis</taxon>
        <taxon>Zoopagomycota</taxon>
        <taxon>Kickxellomycotina</taxon>
        <taxon>Harpellomycetes</taxon>
        <taxon>Harpellales</taxon>
        <taxon>Harpellaceae</taxon>
        <taxon>Furculomyces</taxon>
    </lineage>
</organism>
<dbReference type="GO" id="GO:0005789">
    <property type="term" value="C:endoplasmic reticulum membrane"/>
    <property type="evidence" value="ECO:0007669"/>
    <property type="project" value="UniProtKB-SubCell"/>
</dbReference>
<keyword evidence="3 7" id="KW-0812">Transmembrane</keyword>
<protein>
    <recommendedName>
        <fullName evidence="7">Efficient mitochondria targeting-associated protein 19</fullName>
    </recommendedName>
</protein>
<dbReference type="AlphaFoldDB" id="A0A2T9Z637"/>
<name>A0A2T9Z637_9FUNG</name>
<evidence type="ECO:0000256" key="4">
    <source>
        <dbReference type="ARBA" id="ARBA00022824"/>
    </source>
</evidence>
<feature type="transmembrane region" description="Helical" evidence="7">
    <location>
        <begin position="131"/>
        <end position="155"/>
    </location>
</feature>
<dbReference type="Proteomes" id="UP000245699">
    <property type="component" value="Unassembled WGS sequence"/>
</dbReference>
<evidence type="ECO:0000256" key="1">
    <source>
        <dbReference type="ARBA" id="ARBA00004477"/>
    </source>
</evidence>
<sequence>MSRFYNQTVLLYSIIHLLFSFITDVTPLISEKNLPKLHLYLNDIITTKFNDPFMKRNAPDMIWFRSMLVAEMVIQIPLLIMIIFGLTGNKKPSKYTNLLHLVYGLHVSTTMIPVVGHLLCAPELTNMEKTTLFGMYLPFAIVPFVMTIFSLKGIIVQLNDIKPKLN</sequence>
<dbReference type="PANTHER" id="PTHR31204">
    <property type="entry name" value="SIGMA INTRACELLULAR RECEPTOR 2"/>
    <property type="match status" value="1"/>
</dbReference>
<evidence type="ECO:0000313" key="9">
    <source>
        <dbReference type="EMBL" id="PVV00043.1"/>
    </source>
</evidence>
<feature type="domain" description="EXPERA" evidence="8">
    <location>
        <begin position="5"/>
        <end position="147"/>
    </location>
</feature>
<evidence type="ECO:0000313" key="10">
    <source>
        <dbReference type="Proteomes" id="UP000245699"/>
    </source>
</evidence>
<dbReference type="PANTHER" id="PTHR31204:SF1">
    <property type="entry name" value="SIGMA INTRACELLULAR RECEPTOR 2"/>
    <property type="match status" value="1"/>
</dbReference>
<dbReference type="PROSITE" id="PS51751">
    <property type="entry name" value="EXPERA"/>
    <property type="match status" value="1"/>
</dbReference>
<keyword evidence="6 7" id="KW-0472">Membrane</keyword>
<accession>A0A2T9Z637</accession>
<dbReference type="PIRSF" id="PIRSF031032">
    <property type="entry name" value="TMP_97_prd"/>
    <property type="match status" value="1"/>
</dbReference>
<evidence type="ECO:0000256" key="6">
    <source>
        <dbReference type="ARBA" id="ARBA00023136"/>
    </source>
</evidence>
<feature type="transmembrane region" description="Helical" evidence="7">
    <location>
        <begin position="62"/>
        <end position="86"/>
    </location>
</feature>
<comment type="similarity">
    <text evidence="2">Belongs to the TMEM97/sigma-2 receptor family.</text>
</comment>
<comment type="caution">
    <text evidence="9">The sequence shown here is derived from an EMBL/GenBank/DDBJ whole genome shotgun (WGS) entry which is preliminary data.</text>
</comment>
<gene>
    <name evidence="9" type="ORF">BB559_000178</name>
</gene>
<dbReference type="InterPro" id="IPR033118">
    <property type="entry name" value="EXPERA"/>
</dbReference>
<dbReference type="EMBL" id="MBFT01000009">
    <property type="protein sequence ID" value="PVV00043.1"/>
    <property type="molecule type" value="Genomic_DNA"/>
</dbReference>
<feature type="transmembrane region" description="Helical" evidence="7">
    <location>
        <begin position="98"/>
        <end position="119"/>
    </location>
</feature>
<evidence type="ECO:0000256" key="7">
    <source>
        <dbReference type="PIRNR" id="PIRNR031032"/>
    </source>
</evidence>
<dbReference type="Pfam" id="PF05241">
    <property type="entry name" value="EBP"/>
    <property type="match status" value="1"/>
</dbReference>
<comment type="subcellular location">
    <subcellularLocation>
        <location evidence="1">Endoplasmic reticulum membrane</location>
        <topology evidence="1">Multi-pass membrane protein</topology>
    </subcellularLocation>
</comment>
<feature type="transmembrane region" description="Helical" evidence="7">
    <location>
        <begin position="9"/>
        <end position="29"/>
    </location>
</feature>
<evidence type="ECO:0000256" key="3">
    <source>
        <dbReference type="ARBA" id="ARBA00022692"/>
    </source>
</evidence>
<keyword evidence="10" id="KW-1185">Reference proteome</keyword>
<dbReference type="STRING" id="61424.A0A2T9Z637"/>
<dbReference type="OrthoDB" id="433124at2759"/>
<keyword evidence="5 7" id="KW-1133">Transmembrane helix</keyword>